<gene>
    <name evidence="2" type="ORF">Ga0123462_0744</name>
</gene>
<evidence type="ECO:0000256" key="1">
    <source>
        <dbReference type="ARBA" id="ARBA00023002"/>
    </source>
</evidence>
<keyword evidence="1" id="KW-0560">Oxidoreductase</keyword>
<accession>A0A2K8L9J6</accession>
<reference evidence="2 3" key="1">
    <citation type="submission" date="2016-12" db="EMBL/GenBank/DDBJ databases">
        <title>Isolation and genomic insights into novel planktonic Zetaproteobacteria from stratified waters of the Chesapeake Bay.</title>
        <authorList>
            <person name="McAllister S.M."/>
            <person name="Kato S."/>
            <person name="Chan C.S."/>
            <person name="Chiu B.K."/>
            <person name="Field E.K."/>
        </authorList>
    </citation>
    <scope>NUCLEOTIDE SEQUENCE [LARGE SCALE GENOMIC DNA]</scope>
    <source>
        <strain evidence="2 3">CP-8</strain>
    </source>
</reference>
<evidence type="ECO:0000313" key="2">
    <source>
        <dbReference type="EMBL" id="ATX81614.1"/>
    </source>
</evidence>
<dbReference type="GO" id="GO:0051536">
    <property type="term" value="F:iron-sulfur cluster binding"/>
    <property type="evidence" value="ECO:0007669"/>
    <property type="project" value="InterPro"/>
</dbReference>
<organism evidence="2 3">
    <name type="scientific">Mariprofundus ferrinatatus</name>
    <dbReference type="NCBI Taxonomy" id="1921087"/>
    <lineage>
        <taxon>Bacteria</taxon>
        <taxon>Pseudomonadati</taxon>
        <taxon>Pseudomonadota</taxon>
        <taxon>Candidatius Mariprofundia</taxon>
        <taxon>Mariprofundales</taxon>
        <taxon>Mariprofundaceae</taxon>
        <taxon>Mariprofundus</taxon>
    </lineage>
</organism>
<name>A0A2K8L9J6_9PROT</name>
<sequence length="101" mass="11214">MSSPFRRLDESDARCIEIQVDGRSVRAREGESVAAALLAAGLRDFRTTPISGAPRAPYCMMGVCFECLVEINGVPNRQSCRIPVEKGMQIRRQHGTGQDYR</sequence>
<evidence type="ECO:0000313" key="3">
    <source>
        <dbReference type="Proteomes" id="UP000231637"/>
    </source>
</evidence>
<dbReference type="Proteomes" id="UP000231637">
    <property type="component" value="Chromosome"/>
</dbReference>
<dbReference type="OrthoDB" id="573392at2"/>
<dbReference type="InterPro" id="IPR036010">
    <property type="entry name" value="2Fe-2S_ferredoxin-like_sf"/>
</dbReference>
<dbReference type="SUPFAM" id="SSF54292">
    <property type="entry name" value="2Fe-2S ferredoxin-like"/>
    <property type="match status" value="1"/>
</dbReference>
<dbReference type="EMBL" id="CP018800">
    <property type="protein sequence ID" value="ATX81614.1"/>
    <property type="molecule type" value="Genomic_DNA"/>
</dbReference>
<keyword evidence="3" id="KW-1185">Reference proteome</keyword>
<protein>
    <submittedName>
        <fullName evidence="2">2Fe-2S iron-sulfur cluster binding domain-containing protein</fullName>
    </submittedName>
</protein>
<dbReference type="RefSeq" id="WP_100265053.1">
    <property type="nucleotide sequence ID" value="NZ_CP018800.1"/>
</dbReference>
<proteinExistence type="predicted"/>
<dbReference type="InterPro" id="IPR042204">
    <property type="entry name" value="2Fe-2S-bd_N"/>
</dbReference>
<dbReference type="Pfam" id="PF13510">
    <property type="entry name" value="Fer2_4"/>
    <property type="match status" value="1"/>
</dbReference>
<dbReference type="AlphaFoldDB" id="A0A2K8L9J6"/>
<dbReference type="KEGG" id="mfn:Ga0123462_0744"/>
<dbReference type="Gene3D" id="3.10.20.440">
    <property type="entry name" value="2Fe-2S iron-sulphur cluster binding domain, sarcosine oxidase, alpha subunit, N-terminal domain"/>
    <property type="match status" value="1"/>
</dbReference>
<dbReference type="GO" id="GO:0016491">
    <property type="term" value="F:oxidoreductase activity"/>
    <property type="evidence" value="ECO:0007669"/>
    <property type="project" value="UniProtKB-KW"/>
</dbReference>